<name>A0A3Q9FSR3_9BACT</name>
<keyword evidence="2" id="KW-0378">Hydrolase</keyword>
<dbReference type="Pfam" id="PF00271">
    <property type="entry name" value="Helicase_C"/>
    <property type="match status" value="1"/>
</dbReference>
<dbReference type="AlphaFoldDB" id="A0A3Q9FSR3"/>
<evidence type="ECO:0000313" key="8">
    <source>
        <dbReference type="EMBL" id="AZQ65197.1"/>
    </source>
</evidence>
<proteinExistence type="inferred from homology"/>
<evidence type="ECO:0000259" key="7">
    <source>
        <dbReference type="PROSITE" id="PS51194"/>
    </source>
</evidence>
<evidence type="ECO:0000259" key="6">
    <source>
        <dbReference type="PROSITE" id="PS51192"/>
    </source>
</evidence>
<dbReference type="Gene3D" id="3.40.50.300">
    <property type="entry name" value="P-loop containing nucleotide triphosphate hydrolases"/>
    <property type="match status" value="2"/>
</dbReference>
<dbReference type="InterPro" id="IPR005580">
    <property type="entry name" value="DbpA/CsdA_RNA-bd_dom"/>
</dbReference>
<dbReference type="GO" id="GO:0003724">
    <property type="term" value="F:RNA helicase activity"/>
    <property type="evidence" value="ECO:0007669"/>
    <property type="project" value="TreeGrafter"/>
</dbReference>
<dbReference type="PANTHER" id="PTHR47959">
    <property type="entry name" value="ATP-DEPENDENT RNA HELICASE RHLE-RELATED"/>
    <property type="match status" value="1"/>
</dbReference>
<sequence length="440" mass="49684">MSLVVPSIEDIRKHLKFETFNAIQKEAIEKSKDANELVVLAPTGSGKTIAFLLPIIQRINPNLKEVQCVIVAPSRELSLQIEQVFKSLGTPLKVNCCYGGHSMKVEMNNMQNPPHVLIGTPGRLADHIDKESFDYSAVEAIVLDEFDKALEFGFKDDMSFIIEELRSVNFKMLTSATKNDELPEFTKIESPVIIDYLGDQVPPKLNLQMVYAKGVDKLYSLLKLICHLKAEPMLIFCNHRAAVDRISEILKEKGIAHESFHGGLDQEERERALTKFRNGSATVFITTDLAARGLDIPDIKHVIHYQLPPKEDAFIHRNGRTARMEKDGDAYLVLSEEDKLPEYIKKKPQNLHVPSNEEIPPLPKWITLYISGGKKNKINKIDIVGLLMKKGGLSKDELGLIEVKDFISFVAVDRKKAKEVCELVNKERVKKIRLRVAIAR</sequence>
<dbReference type="CDD" id="cd18787">
    <property type="entry name" value="SF2_C_DEAD"/>
    <property type="match status" value="1"/>
</dbReference>
<dbReference type="CDD" id="cd00268">
    <property type="entry name" value="DEADc"/>
    <property type="match status" value="1"/>
</dbReference>
<dbReference type="PANTHER" id="PTHR47959:SF1">
    <property type="entry name" value="ATP-DEPENDENT RNA HELICASE DBPA"/>
    <property type="match status" value="1"/>
</dbReference>
<dbReference type="RefSeq" id="WP_126619677.1">
    <property type="nucleotide sequence ID" value="NZ_CP034563.1"/>
</dbReference>
<reference evidence="8 9" key="1">
    <citation type="submission" date="2018-12" db="EMBL/GenBank/DDBJ databases">
        <title>Flammeovirga pectinis sp. nov., isolated from the gut of the Korean scallop, Patinopecten yessoensis.</title>
        <authorList>
            <person name="Bae J.-W."/>
            <person name="Jeong Y.-S."/>
            <person name="Kang W."/>
        </authorList>
    </citation>
    <scope>NUCLEOTIDE SEQUENCE [LARGE SCALE GENOMIC DNA]</scope>
    <source>
        <strain evidence="8 9">L12M1</strain>
    </source>
</reference>
<dbReference type="InterPro" id="IPR001650">
    <property type="entry name" value="Helicase_C-like"/>
</dbReference>
<dbReference type="SMART" id="SM00487">
    <property type="entry name" value="DEXDc"/>
    <property type="match status" value="1"/>
</dbReference>
<gene>
    <name evidence="8" type="ORF">EI427_23575</name>
</gene>
<evidence type="ECO:0000256" key="5">
    <source>
        <dbReference type="ARBA" id="ARBA00038437"/>
    </source>
</evidence>
<dbReference type="KEGG" id="fll:EI427_23575"/>
<keyword evidence="1" id="KW-0547">Nucleotide-binding</keyword>
<dbReference type="InterPro" id="IPR014001">
    <property type="entry name" value="Helicase_ATP-bd"/>
</dbReference>
<dbReference type="InterPro" id="IPR050079">
    <property type="entry name" value="DEAD_box_RNA_helicase"/>
</dbReference>
<dbReference type="Pfam" id="PF00270">
    <property type="entry name" value="DEAD"/>
    <property type="match status" value="1"/>
</dbReference>
<dbReference type="GO" id="GO:0005829">
    <property type="term" value="C:cytosol"/>
    <property type="evidence" value="ECO:0007669"/>
    <property type="project" value="TreeGrafter"/>
</dbReference>
<dbReference type="InterPro" id="IPR011545">
    <property type="entry name" value="DEAD/DEAH_box_helicase_dom"/>
</dbReference>
<dbReference type="SMART" id="SM00490">
    <property type="entry name" value="HELICc"/>
    <property type="match status" value="1"/>
</dbReference>
<comment type="similarity">
    <text evidence="5">Belongs to the DEAD box helicase family.</text>
</comment>
<accession>A0A3Q9FSR3</accession>
<dbReference type="OrthoDB" id="974172at2"/>
<dbReference type="PROSITE" id="PS51192">
    <property type="entry name" value="HELICASE_ATP_BIND_1"/>
    <property type="match status" value="1"/>
</dbReference>
<dbReference type="InterPro" id="IPR012677">
    <property type="entry name" value="Nucleotide-bd_a/b_plait_sf"/>
</dbReference>
<protein>
    <submittedName>
        <fullName evidence="8">DEAD/DEAH box helicase</fullName>
    </submittedName>
</protein>
<evidence type="ECO:0000256" key="2">
    <source>
        <dbReference type="ARBA" id="ARBA00022801"/>
    </source>
</evidence>
<organism evidence="8 9">
    <name type="scientific">Flammeovirga pectinis</name>
    <dbReference type="NCBI Taxonomy" id="2494373"/>
    <lineage>
        <taxon>Bacteria</taxon>
        <taxon>Pseudomonadati</taxon>
        <taxon>Bacteroidota</taxon>
        <taxon>Cytophagia</taxon>
        <taxon>Cytophagales</taxon>
        <taxon>Flammeovirgaceae</taxon>
        <taxon>Flammeovirga</taxon>
    </lineage>
</organism>
<dbReference type="Pfam" id="PF03880">
    <property type="entry name" value="DbpA"/>
    <property type="match status" value="1"/>
</dbReference>
<dbReference type="EMBL" id="CP034563">
    <property type="protein sequence ID" value="AZQ65197.1"/>
    <property type="molecule type" value="Genomic_DNA"/>
</dbReference>
<feature type="domain" description="Helicase C-terminal" evidence="7">
    <location>
        <begin position="220"/>
        <end position="367"/>
    </location>
</feature>
<dbReference type="InterPro" id="IPR027417">
    <property type="entry name" value="P-loop_NTPase"/>
</dbReference>
<dbReference type="GO" id="GO:0003676">
    <property type="term" value="F:nucleic acid binding"/>
    <property type="evidence" value="ECO:0007669"/>
    <property type="project" value="InterPro"/>
</dbReference>
<evidence type="ECO:0000256" key="1">
    <source>
        <dbReference type="ARBA" id="ARBA00022741"/>
    </source>
</evidence>
<dbReference type="GO" id="GO:0005524">
    <property type="term" value="F:ATP binding"/>
    <property type="evidence" value="ECO:0007669"/>
    <property type="project" value="UniProtKB-KW"/>
</dbReference>
<keyword evidence="4" id="KW-0067">ATP-binding</keyword>
<dbReference type="PROSITE" id="PS51194">
    <property type="entry name" value="HELICASE_CTER"/>
    <property type="match status" value="1"/>
</dbReference>
<evidence type="ECO:0000313" key="9">
    <source>
        <dbReference type="Proteomes" id="UP000267268"/>
    </source>
</evidence>
<dbReference type="GO" id="GO:0016787">
    <property type="term" value="F:hydrolase activity"/>
    <property type="evidence" value="ECO:0007669"/>
    <property type="project" value="UniProtKB-KW"/>
</dbReference>
<evidence type="ECO:0000256" key="3">
    <source>
        <dbReference type="ARBA" id="ARBA00022806"/>
    </source>
</evidence>
<keyword evidence="9" id="KW-1185">Reference proteome</keyword>
<dbReference type="InterPro" id="IPR044742">
    <property type="entry name" value="DEAD/DEAH_RhlB"/>
</dbReference>
<feature type="domain" description="Helicase ATP-binding" evidence="6">
    <location>
        <begin position="28"/>
        <end position="196"/>
    </location>
</feature>
<evidence type="ECO:0000256" key="4">
    <source>
        <dbReference type="ARBA" id="ARBA00022840"/>
    </source>
</evidence>
<keyword evidence="3 8" id="KW-0347">Helicase</keyword>
<dbReference type="Proteomes" id="UP000267268">
    <property type="component" value="Chromosome 2"/>
</dbReference>
<dbReference type="SUPFAM" id="SSF52540">
    <property type="entry name" value="P-loop containing nucleoside triphosphate hydrolases"/>
    <property type="match status" value="1"/>
</dbReference>
<dbReference type="Gene3D" id="3.30.70.330">
    <property type="match status" value="1"/>
</dbReference>